<comment type="caution">
    <text evidence="3">The sequence shown here is derived from an EMBL/GenBank/DDBJ whole genome shotgun (WGS) entry which is preliminary data.</text>
</comment>
<dbReference type="EMBL" id="BKCJ010010550">
    <property type="protein sequence ID" value="GEU92098.1"/>
    <property type="molecule type" value="Genomic_DNA"/>
</dbReference>
<keyword evidence="3" id="KW-0695">RNA-directed DNA polymerase</keyword>
<dbReference type="InterPro" id="IPR041588">
    <property type="entry name" value="Integrase_H2C2"/>
</dbReference>
<proteinExistence type="predicted"/>
<dbReference type="InterPro" id="IPR012337">
    <property type="entry name" value="RNaseH-like_sf"/>
</dbReference>
<feature type="compositionally biased region" description="Low complexity" evidence="1">
    <location>
        <begin position="73"/>
        <end position="82"/>
    </location>
</feature>
<sequence>MIHLESEGSTQGYLLVSVEVLRSILTDSQVTPTKPGRMTKPYSSHRFIANCFNAGHVKMEVKIMPPRVMTQSAGRPAAVPRGGRMGRRVGRGGRRGREPRRRNVEPTGEPEGQENDQGKMESVQDMSGCKDNQKGMSWEDFKTLNMEEFCPSNEIQKLETKLWNHAMVGVGHVAYTDRFHELSRLVPHLVSPENKRIERNGLIKKNHEKRGNVGEPSEVRNVRDDNKRSRTAEIICHEKVVRIPLLDRKVIRVLGERPKEKARYLMSENEQKQEEIVAVKDFPEVFLDDLSGLPPSREIKFRIELVPEAPVLFVKKKDDLRSRYHQLRVHKDDIPKTAFKTRYRHFEFTVMPFVLTTTPAEEHEMYLRLVLELLKKEKLYAKFSKCEFRILTDWEEASDEYAGLQKGLDEMIEHRSDGALYYLDRIWFPLKGDVRTLIMNEAHKSKYSIHLGADKMYYDLRDMHWWLRMKKDIAVYVSRYLTRLKVKAEHQRPSDLLKQCKIPESKGERIAIDFVTKLPRTSSGHDTIWVIMGRLTKSAHFLPMRDDYKMDRFARLYLNEIVARHGMPILIISDRDSRFTSRKCCPSIIWVEVGEGQLIGSKLVQETTEKVSQIKDRRKAARDRQKSYADKKRKTLEFSVGDLYRLRLPEELNGIHDTFNVSNLKKCLPDPTQQVPLDEIQIDSSDEVLKLKNFKKDASKSSQVIKLRKLGVRQRNTSSNWKREKYYEPDLVAVGVEVVEARKEENYGTEDLGGMIKHLEPRADGTLRLKNISWIPCFGNLGTLIMHESQPRYLIHPGSDKMYQDLKKLYWWPNMKAEIGTYVSKCLTCAKVKAECQKPFGLLAQPVIPVWKRENITMDFVTKLPKTSTGQDAIWVIVDRLTKFAHFLPMKETDSMKKLTRQYLKEVVSRHDVTVLIISDRDSKFTSHFMAIAKQSSRYTIGYEYGLSSTDGWSDYHTSIKATPFEALYGQKYQSPVCWAEVRDAQLTGLEIMHETT</sequence>
<dbReference type="InterPro" id="IPR043502">
    <property type="entry name" value="DNA/RNA_pol_sf"/>
</dbReference>
<dbReference type="AlphaFoldDB" id="A0A6L2P0Q4"/>
<gene>
    <name evidence="3" type="ORF">Tci_064076</name>
</gene>
<dbReference type="Gene3D" id="3.10.10.10">
    <property type="entry name" value="HIV Type 1 Reverse Transcriptase, subunit A, domain 1"/>
    <property type="match status" value="1"/>
</dbReference>
<dbReference type="Gene3D" id="3.30.420.10">
    <property type="entry name" value="Ribonuclease H-like superfamily/Ribonuclease H"/>
    <property type="match status" value="2"/>
</dbReference>
<dbReference type="InterPro" id="IPR036397">
    <property type="entry name" value="RNaseH_sf"/>
</dbReference>
<feature type="domain" description="Integrase zinc-binding" evidence="2">
    <location>
        <begin position="789"/>
        <end position="834"/>
    </location>
</feature>
<protein>
    <submittedName>
        <fullName evidence="3">Reverse transcriptase domain-containing protein</fullName>
    </submittedName>
</protein>
<dbReference type="Gene3D" id="1.10.340.70">
    <property type="match status" value="2"/>
</dbReference>
<feature type="compositionally biased region" description="Basic and acidic residues" evidence="1">
    <location>
        <begin position="209"/>
        <end position="226"/>
    </location>
</feature>
<evidence type="ECO:0000313" key="3">
    <source>
        <dbReference type="EMBL" id="GEU92098.1"/>
    </source>
</evidence>
<dbReference type="GO" id="GO:0003964">
    <property type="term" value="F:RNA-directed DNA polymerase activity"/>
    <property type="evidence" value="ECO:0007669"/>
    <property type="project" value="UniProtKB-KW"/>
</dbReference>
<dbReference type="SUPFAM" id="SSF53098">
    <property type="entry name" value="Ribonuclease H-like"/>
    <property type="match status" value="2"/>
</dbReference>
<organism evidence="3">
    <name type="scientific">Tanacetum cinerariifolium</name>
    <name type="common">Dalmatian daisy</name>
    <name type="synonym">Chrysanthemum cinerariifolium</name>
    <dbReference type="NCBI Taxonomy" id="118510"/>
    <lineage>
        <taxon>Eukaryota</taxon>
        <taxon>Viridiplantae</taxon>
        <taxon>Streptophyta</taxon>
        <taxon>Embryophyta</taxon>
        <taxon>Tracheophyta</taxon>
        <taxon>Spermatophyta</taxon>
        <taxon>Magnoliopsida</taxon>
        <taxon>eudicotyledons</taxon>
        <taxon>Gunneridae</taxon>
        <taxon>Pentapetalae</taxon>
        <taxon>asterids</taxon>
        <taxon>campanulids</taxon>
        <taxon>Asterales</taxon>
        <taxon>Asteraceae</taxon>
        <taxon>Asteroideae</taxon>
        <taxon>Anthemideae</taxon>
        <taxon>Anthemidinae</taxon>
        <taxon>Tanacetum</taxon>
    </lineage>
</organism>
<keyword evidence="3" id="KW-0808">Transferase</keyword>
<evidence type="ECO:0000256" key="1">
    <source>
        <dbReference type="SAM" id="MobiDB-lite"/>
    </source>
</evidence>
<feature type="region of interest" description="Disordered" evidence="1">
    <location>
        <begin position="70"/>
        <end position="128"/>
    </location>
</feature>
<feature type="region of interest" description="Disordered" evidence="1">
    <location>
        <begin position="204"/>
        <end position="226"/>
    </location>
</feature>
<dbReference type="Pfam" id="PF17921">
    <property type="entry name" value="Integrase_H2C2"/>
    <property type="match status" value="2"/>
</dbReference>
<name>A0A6L2P0Q4_TANCI</name>
<dbReference type="PANTHER" id="PTHR45835:SF99">
    <property type="entry name" value="CHROMO DOMAIN-CONTAINING PROTEIN-RELATED"/>
    <property type="match status" value="1"/>
</dbReference>
<accession>A0A6L2P0Q4</accession>
<dbReference type="PANTHER" id="PTHR45835">
    <property type="entry name" value="YALI0A06105P"/>
    <property type="match status" value="1"/>
</dbReference>
<dbReference type="SUPFAM" id="SSF56672">
    <property type="entry name" value="DNA/RNA polymerases"/>
    <property type="match status" value="1"/>
</dbReference>
<dbReference type="Gene3D" id="3.30.70.270">
    <property type="match status" value="1"/>
</dbReference>
<evidence type="ECO:0000259" key="2">
    <source>
        <dbReference type="Pfam" id="PF17921"/>
    </source>
</evidence>
<feature type="compositionally biased region" description="Basic residues" evidence="1">
    <location>
        <begin position="84"/>
        <end position="100"/>
    </location>
</feature>
<reference evidence="3" key="1">
    <citation type="journal article" date="2019" name="Sci. Rep.">
        <title>Draft genome of Tanacetum cinerariifolium, the natural source of mosquito coil.</title>
        <authorList>
            <person name="Yamashiro T."/>
            <person name="Shiraishi A."/>
            <person name="Satake H."/>
            <person name="Nakayama K."/>
        </authorList>
    </citation>
    <scope>NUCLEOTIDE SEQUENCE</scope>
</reference>
<keyword evidence="3" id="KW-0548">Nucleotidyltransferase</keyword>
<dbReference type="GO" id="GO:0003676">
    <property type="term" value="F:nucleic acid binding"/>
    <property type="evidence" value="ECO:0007669"/>
    <property type="project" value="InterPro"/>
</dbReference>
<dbReference type="InterPro" id="IPR043128">
    <property type="entry name" value="Rev_trsase/Diguanyl_cyclase"/>
</dbReference>
<feature type="domain" description="Integrase zinc-binding" evidence="2">
    <location>
        <begin position="434"/>
        <end position="483"/>
    </location>
</feature>